<dbReference type="Gene3D" id="3.20.20.450">
    <property type="entry name" value="EAL domain"/>
    <property type="match status" value="1"/>
</dbReference>
<dbReference type="STRING" id="1396821.SAMN05444515_103143"/>
<dbReference type="EMBL" id="FOAA01000003">
    <property type="protein sequence ID" value="SEK61621.1"/>
    <property type="molecule type" value="Genomic_DNA"/>
</dbReference>
<reference evidence="3" key="1">
    <citation type="submission" date="2016-10" db="EMBL/GenBank/DDBJ databases">
        <authorList>
            <person name="Varghese N."/>
            <person name="Submissions S."/>
        </authorList>
    </citation>
    <scope>NUCLEOTIDE SEQUENCE [LARGE SCALE GENOMIC DNA]</scope>
    <source>
        <strain evidence="3">DSM 241</strain>
    </source>
</reference>
<name>A0A1H7IGK5_9GAMM</name>
<dbReference type="OrthoDB" id="1673646at2"/>
<evidence type="ECO:0000259" key="1">
    <source>
        <dbReference type="PROSITE" id="PS50883"/>
    </source>
</evidence>
<dbReference type="SMART" id="SM00052">
    <property type="entry name" value="EAL"/>
    <property type="match status" value="1"/>
</dbReference>
<dbReference type="PANTHER" id="PTHR33121:SF15">
    <property type="entry name" value="BLUE LIGHT- AND TEMPERATURE-REGULATED ANTIREPRESSOR BLUF"/>
    <property type="match status" value="1"/>
</dbReference>
<dbReference type="InterPro" id="IPR050706">
    <property type="entry name" value="Cyclic-di-GMP_PDE-like"/>
</dbReference>
<sequence length="357" mass="39676">MRCEDCQVIERSSQGPGSLFLAPFLSHTLKALKRHLNGLGIQARETHPGVLEVPVSTGGPGAMDATLRQHLSEAEIADCRAVFLPEGEPFTLATLPHTQSLMTLLARAGSGWLADLIEAERFIFHFQPIVHCQDPAHVFAHEALVRGYLSEEDRSLVFPDRLFGQARASRMMFQLDRAARVNAIRQAVGHGFDGRVFINFNPTTIYDPTYCLQTTLNEVERLGADADRLVFEVVESEEVTDSGHLRRIVDFYREAGFQVALDDLGAGYASLNLLSELKPDFVKFDRALVSQVDQDAFKQKVLAKLIEMAHDLGITTIAEGVEEKAEWQWLKAHAVDYVQGYLFARPGSPPPRPVVPT</sequence>
<dbReference type="PANTHER" id="PTHR33121">
    <property type="entry name" value="CYCLIC DI-GMP PHOSPHODIESTERASE PDEF"/>
    <property type="match status" value="1"/>
</dbReference>
<keyword evidence="3" id="KW-1185">Reference proteome</keyword>
<evidence type="ECO:0000313" key="2">
    <source>
        <dbReference type="EMBL" id="SEK61621.1"/>
    </source>
</evidence>
<dbReference type="AlphaFoldDB" id="A0A1H7IGK5"/>
<dbReference type="InterPro" id="IPR001633">
    <property type="entry name" value="EAL_dom"/>
</dbReference>
<feature type="domain" description="EAL" evidence="1">
    <location>
        <begin position="106"/>
        <end position="357"/>
    </location>
</feature>
<evidence type="ECO:0000313" key="3">
    <source>
        <dbReference type="Proteomes" id="UP000199256"/>
    </source>
</evidence>
<gene>
    <name evidence="2" type="ORF">SAMN05444515_103143</name>
</gene>
<dbReference type="InterPro" id="IPR035919">
    <property type="entry name" value="EAL_sf"/>
</dbReference>
<protein>
    <submittedName>
        <fullName evidence="2">EAL domain, c-di-GMP-specific phosphodiesterase class I (Or its enzymatically inactive variant)</fullName>
    </submittedName>
</protein>
<accession>A0A1H7IGK5</accession>
<dbReference type="PROSITE" id="PS50883">
    <property type="entry name" value="EAL"/>
    <property type="match status" value="1"/>
</dbReference>
<dbReference type="Pfam" id="PF00563">
    <property type="entry name" value="EAL"/>
    <property type="match status" value="1"/>
</dbReference>
<dbReference type="Proteomes" id="UP000199256">
    <property type="component" value="Unassembled WGS sequence"/>
</dbReference>
<dbReference type="RefSeq" id="WP_090251482.1">
    <property type="nucleotide sequence ID" value="NZ_FOAA01000003.1"/>
</dbReference>
<organism evidence="2 3">
    <name type="scientific">Ectothiorhodospira marina</name>
    <dbReference type="NCBI Taxonomy" id="1396821"/>
    <lineage>
        <taxon>Bacteria</taxon>
        <taxon>Pseudomonadati</taxon>
        <taxon>Pseudomonadota</taxon>
        <taxon>Gammaproteobacteria</taxon>
        <taxon>Chromatiales</taxon>
        <taxon>Ectothiorhodospiraceae</taxon>
        <taxon>Ectothiorhodospira</taxon>
    </lineage>
</organism>
<dbReference type="GO" id="GO:0071111">
    <property type="term" value="F:cyclic-guanylate-specific phosphodiesterase activity"/>
    <property type="evidence" value="ECO:0007669"/>
    <property type="project" value="InterPro"/>
</dbReference>
<dbReference type="SUPFAM" id="SSF141868">
    <property type="entry name" value="EAL domain-like"/>
    <property type="match status" value="1"/>
</dbReference>
<proteinExistence type="predicted"/>
<dbReference type="CDD" id="cd01948">
    <property type="entry name" value="EAL"/>
    <property type="match status" value="1"/>
</dbReference>